<proteinExistence type="inferred from homology"/>
<keyword evidence="3" id="KW-0689">Ribosomal protein</keyword>
<evidence type="ECO:0000256" key="6">
    <source>
        <dbReference type="ARBA" id="ARBA00035191"/>
    </source>
</evidence>
<dbReference type="InterPro" id="IPR007740">
    <property type="entry name" value="Ribosomal_mL49"/>
</dbReference>
<evidence type="ECO:0000313" key="8">
    <source>
        <dbReference type="EMBL" id="KAJ9158009.1"/>
    </source>
</evidence>
<dbReference type="EMBL" id="JANBVN010000043">
    <property type="protein sequence ID" value="KAJ9158009.1"/>
    <property type="molecule type" value="Genomic_DNA"/>
</dbReference>
<evidence type="ECO:0000256" key="4">
    <source>
        <dbReference type="ARBA" id="ARBA00023128"/>
    </source>
</evidence>
<name>A0AA38S864_9PEZI</name>
<dbReference type="GO" id="GO:0006412">
    <property type="term" value="P:translation"/>
    <property type="evidence" value="ECO:0007669"/>
    <property type="project" value="InterPro"/>
</dbReference>
<comment type="caution">
    <text evidence="8">The sequence shown here is derived from an EMBL/GenBank/DDBJ whole genome shotgun (WGS) entry which is preliminary data.</text>
</comment>
<dbReference type="Gene3D" id="3.30.780.10">
    <property type="entry name" value="SUI1-like domain"/>
    <property type="match status" value="1"/>
</dbReference>
<dbReference type="Pfam" id="PF05046">
    <property type="entry name" value="Img2"/>
    <property type="match status" value="1"/>
</dbReference>
<comment type="subcellular location">
    <subcellularLocation>
        <location evidence="1">Mitochondrion</location>
    </subcellularLocation>
</comment>
<keyword evidence="9" id="KW-1185">Reference proteome</keyword>
<dbReference type="AlphaFoldDB" id="A0AA38S864"/>
<organism evidence="8 9">
    <name type="scientific">Coniochaeta hoffmannii</name>
    <dbReference type="NCBI Taxonomy" id="91930"/>
    <lineage>
        <taxon>Eukaryota</taxon>
        <taxon>Fungi</taxon>
        <taxon>Dikarya</taxon>
        <taxon>Ascomycota</taxon>
        <taxon>Pezizomycotina</taxon>
        <taxon>Sordariomycetes</taxon>
        <taxon>Sordariomycetidae</taxon>
        <taxon>Coniochaetales</taxon>
        <taxon>Coniochaetaceae</taxon>
        <taxon>Coniochaeta</taxon>
    </lineage>
</organism>
<evidence type="ECO:0000256" key="3">
    <source>
        <dbReference type="ARBA" id="ARBA00022980"/>
    </source>
</evidence>
<evidence type="ECO:0000313" key="9">
    <source>
        <dbReference type="Proteomes" id="UP001174691"/>
    </source>
</evidence>
<feature type="region of interest" description="Disordered" evidence="7">
    <location>
        <begin position="31"/>
        <end position="84"/>
    </location>
</feature>
<dbReference type="PANTHER" id="PTHR13477">
    <property type="entry name" value="MITOCHONDRIAL 39S RIBOSOMAL PROTEIN L49"/>
    <property type="match status" value="1"/>
</dbReference>
<gene>
    <name evidence="8" type="ORF">NKR19_g3749</name>
</gene>
<keyword evidence="5" id="KW-0687">Ribonucleoprotein</keyword>
<feature type="compositionally biased region" description="Low complexity" evidence="7">
    <location>
        <begin position="33"/>
        <end position="47"/>
    </location>
</feature>
<dbReference type="GO" id="GO:0003735">
    <property type="term" value="F:structural constituent of ribosome"/>
    <property type="evidence" value="ECO:0007669"/>
    <property type="project" value="InterPro"/>
</dbReference>
<feature type="compositionally biased region" description="Low complexity" evidence="7">
    <location>
        <begin position="54"/>
        <end position="68"/>
    </location>
</feature>
<dbReference type="PANTHER" id="PTHR13477:SF0">
    <property type="entry name" value="LARGE RIBOSOMAL SUBUNIT PROTEIN ML49"/>
    <property type="match status" value="1"/>
</dbReference>
<evidence type="ECO:0000256" key="5">
    <source>
        <dbReference type="ARBA" id="ARBA00023274"/>
    </source>
</evidence>
<accession>A0AA38S864</accession>
<protein>
    <recommendedName>
        <fullName evidence="6">Large ribosomal subunit protein mL49</fullName>
    </recommendedName>
</protein>
<evidence type="ECO:0000256" key="7">
    <source>
        <dbReference type="SAM" id="MobiDB-lite"/>
    </source>
</evidence>
<reference evidence="8" key="1">
    <citation type="submission" date="2022-07" db="EMBL/GenBank/DDBJ databases">
        <title>Fungi with potential for degradation of polypropylene.</title>
        <authorList>
            <person name="Gostincar C."/>
        </authorList>
    </citation>
    <scope>NUCLEOTIDE SEQUENCE</scope>
    <source>
        <strain evidence="8">EXF-13287</strain>
    </source>
</reference>
<evidence type="ECO:0000256" key="1">
    <source>
        <dbReference type="ARBA" id="ARBA00004173"/>
    </source>
</evidence>
<comment type="similarity">
    <text evidence="2">Belongs to the mitochondrion-specific ribosomal protein mL49 family.</text>
</comment>
<evidence type="ECO:0000256" key="2">
    <source>
        <dbReference type="ARBA" id="ARBA00005677"/>
    </source>
</evidence>
<sequence>MLRQTFLRRAAPMRLLNLQTSPAFSVPLCRRLTTSPSSSPDSSSSSTSPPPLSATPTPETAPASSRPPYLVSRTPSLNLPVYTETKRGGNKKLTVLKKIEGDARALKEALRAELKLEDGQIRINHVTGHIEIAGFRKEDVASFLAKQGF</sequence>
<dbReference type="Proteomes" id="UP001174691">
    <property type="component" value="Unassembled WGS sequence"/>
</dbReference>
<dbReference type="GO" id="GO:0005762">
    <property type="term" value="C:mitochondrial large ribosomal subunit"/>
    <property type="evidence" value="ECO:0007669"/>
    <property type="project" value="TreeGrafter"/>
</dbReference>
<keyword evidence="4" id="KW-0496">Mitochondrion</keyword>